<comment type="caution">
    <text evidence="3">The sequence shown here is derived from an EMBL/GenBank/DDBJ whole genome shotgun (WGS) entry which is preliminary data.</text>
</comment>
<keyword evidence="1" id="KW-0472">Membrane</keyword>
<organism evidence="3 4">
    <name type="scientific">Clostridium simiarum</name>
    <dbReference type="NCBI Taxonomy" id="2841506"/>
    <lineage>
        <taxon>Bacteria</taxon>
        <taxon>Bacillati</taxon>
        <taxon>Bacillota</taxon>
        <taxon>Clostridia</taxon>
        <taxon>Eubacteriales</taxon>
        <taxon>Clostridiaceae</taxon>
        <taxon>Clostridium</taxon>
    </lineage>
</organism>
<dbReference type="CDD" id="cd01949">
    <property type="entry name" value="GGDEF"/>
    <property type="match status" value="1"/>
</dbReference>
<keyword evidence="4" id="KW-1185">Reference proteome</keyword>
<dbReference type="EMBL" id="JAHLQL010000003">
    <property type="protein sequence ID" value="MBU5592119.1"/>
    <property type="molecule type" value="Genomic_DNA"/>
</dbReference>
<evidence type="ECO:0000256" key="1">
    <source>
        <dbReference type="SAM" id="Phobius"/>
    </source>
</evidence>
<dbReference type="InterPro" id="IPR000160">
    <property type="entry name" value="GGDEF_dom"/>
</dbReference>
<dbReference type="PANTHER" id="PTHR45138">
    <property type="entry name" value="REGULATORY COMPONENTS OF SENSORY TRANSDUCTION SYSTEM"/>
    <property type="match status" value="1"/>
</dbReference>
<dbReference type="Proteomes" id="UP000736583">
    <property type="component" value="Unassembled WGS sequence"/>
</dbReference>
<dbReference type="RefSeq" id="WP_216456986.1">
    <property type="nucleotide sequence ID" value="NZ_JAHLQL010000003.1"/>
</dbReference>
<keyword evidence="1" id="KW-1133">Transmembrane helix</keyword>
<dbReference type="PROSITE" id="PS50887">
    <property type="entry name" value="GGDEF"/>
    <property type="match status" value="1"/>
</dbReference>
<accession>A0ABS6F2M9</accession>
<dbReference type="Pfam" id="PF13185">
    <property type="entry name" value="GAF_2"/>
    <property type="match status" value="1"/>
</dbReference>
<name>A0ABS6F2M9_9CLOT</name>
<reference evidence="3 4" key="1">
    <citation type="submission" date="2021-06" db="EMBL/GenBank/DDBJ databases">
        <authorList>
            <person name="Sun Q."/>
            <person name="Li D."/>
        </authorList>
    </citation>
    <scope>NUCLEOTIDE SEQUENCE [LARGE SCALE GENOMIC DNA]</scope>
    <source>
        <strain evidence="3 4">MSJ-4</strain>
    </source>
</reference>
<dbReference type="NCBIfam" id="TIGR00254">
    <property type="entry name" value="GGDEF"/>
    <property type="match status" value="1"/>
</dbReference>
<evidence type="ECO:0000259" key="2">
    <source>
        <dbReference type="PROSITE" id="PS50887"/>
    </source>
</evidence>
<feature type="transmembrane region" description="Helical" evidence="1">
    <location>
        <begin position="6"/>
        <end position="25"/>
    </location>
</feature>
<feature type="domain" description="GGDEF" evidence="2">
    <location>
        <begin position="241"/>
        <end position="366"/>
    </location>
</feature>
<dbReference type="InterPro" id="IPR003018">
    <property type="entry name" value="GAF"/>
</dbReference>
<gene>
    <name evidence="3" type="ORF">KQI89_10140</name>
</gene>
<evidence type="ECO:0000313" key="4">
    <source>
        <dbReference type="Proteomes" id="UP000736583"/>
    </source>
</evidence>
<sequence>MVRDYLLMICIFILTTMLLLQRLMFKNLKRYSEGIQDIKNKIFNLGESVSKAESKDDVYFLILDYALRIVEKADRGSILIIEEDDKFHFKAVRGFSNEIYNVKFEKQDTFLYRCNRFKDITIINNPFDFNSKFVKRKSLEILSEIGAMNIEATLSSPIYIDEKLIGILNLDVNNKEKYFNEEDVKTIRYVKHEMELALKNFMIQDKLKYMASHDELTQLYNRRSFNHMVEKEMMDIREKRYVSCLALLDIDDFKYINDNYGHGIGDRALRIFSEKLIETTTEKDKCFRMSGDEFVVIFSNKSLKDSKGILENLRESLIGLELLPCSISFSYGIEVIHPEGGVSSEKILKMADNNMYFNKRLRKVKV</sequence>
<protein>
    <submittedName>
        <fullName evidence="3">Sensor domain-containing diguanylate cyclase</fullName>
    </submittedName>
</protein>
<dbReference type="SMART" id="SM00267">
    <property type="entry name" value="GGDEF"/>
    <property type="match status" value="1"/>
</dbReference>
<proteinExistence type="predicted"/>
<dbReference type="InterPro" id="IPR050469">
    <property type="entry name" value="Diguanylate_Cyclase"/>
</dbReference>
<evidence type="ECO:0000313" key="3">
    <source>
        <dbReference type="EMBL" id="MBU5592119.1"/>
    </source>
</evidence>
<keyword evidence="1" id="KW-0812">Transmembrane</keyword>
<dbReference type="PANTHER" id="PTHR45138:SF6">
    <property type="entry name" value="DIGUANYLATE CYCLASE DGCN"/>
    <property type="match status" value="1"/>
</dbReference>
<dbReference type="Pfam" id="PF00990">
    <property type="entry name" value="GGDEF"/>
    <property type="match status" value="1"/>
</dbReference>